<dbReference type="PANTHER" id="PTHR45566:SF2">
    <property type="entry name" value="NARL SUBFAMILY"/>
    <property type="match status" value="1"/>
</dbReference>
<feature type="modified residue" description="4-aspartylphosphate" evidence="3">
    <location>
        <position position="56"/>
    </location>
</feature>
<gene>
    <name evidence="6" type="ORF">FJD37_08130</name>
</gene>
<keyword evidence="2" id="KW-0238">DNA-binding</keyword>
<dbReference type="SMART" id="SM00448">
    <property type="entry name" value="REC"/>
    <property type="match status" value="1"/>
</dbReference>
<dbReference type="InterPro" id="IPR001789">
    <property type="entry name" value="Sig_transdc_resp-reg_receiver"/>
</dbReference>
<dbReference type="GO" id="GO:0003677">
    <property type="term" value="F:DNA binding"/>
    <property type="evidence" value="ECO:0007669"/>
    <property type="project" value="UniProtKB-KW"/>
</dbReference>
<dbReference type="AlphaFoldDB" id="A0A5C5PZT2"/>
<accession>A0A5C5PZT2</accession>
<dbReference type="CDD" id="cd17535">
    <property type="entry name" value="REC_NarL-like"/>
    <property type="match status" value="1"/>
</dbReference>
<name>A0A5C5PZT2_9PSED</name>
<evidence type="ECO:0000256" key="2">
    <source>
        <dbReference type="ARBA" id="ARBA00023125"/>
    </source>
</evidence>
<evidence type="ECO:0000313" key="7">
    <source>
        <dbReference type="Proteomes" id="UP000317901"/>
    </source>
</evidence>
<dbReference type="InterPro" id="IPR036388">
    <property type="entry name" value="WH-like_DNA-bd_sf"/>
</dbReference>
<protein>
    <submittedName>
        <fullName evidence="6">Response regulator transcription factor</fullName>
    </submittedName>
</protein>
<dbReference type="InterPro" id="IPR051015">
    <property type="entry name" value="EvgA-like"/>
</dbReference>
<dbReference type="PANTHER" id="PTHR45566">
    <property type="entry name" value="HTH-TYPE TRANSCRIPTIONAL REGULATOR YHJB-RELATED"/>
    <property type="match status" value="1"/>
</dbReference>
<dbReference type="Gene3D" id="1.10.10.10">
    <property type="entry name" value="Winged helix-like DNA-binding domain superfamily/Winged helix DNA-binding domain"/>
    <property type="match status" value="1"/>
</dbReference>
<keyword evidence="1 3" id="KW-0597">Phosphoprotein</keyword>
<dbReference type="GO" id="GO:0000160">
    <property type="term" value="P:phosphorelay signal transduction system"/>
    <property type="evidence" value="ECO:0007669"/>
    <property type="project" value="InterPro"/>
</dbReference>
<dbReference type="EMBL" id="VFIP01000011">
    <property type="protein sequence ID" value="TWR96537.1"/>
    <property type="molecule type" value="Genomic_DNA"/>
</dbReference>
<reference evidence="6 7" key="1">
    <citation type="submission" date="2019-06" db="EMBL/GenBank/DDBJ databases">
        <title>Pseudomonas bimorpha sp. nov. isolated from bovine raw milk and skim milk concentrate.</title>
        <authorList>
            <person name="Hofmann K."/>
            <person name="Huptas C."/>
            <person name="Doll E."/>
            <person name="Scherer S."/>
            <person name="Wenning M."/>
        </authorList>
    </citation>
    <scope>NUCLEOTIDE SEQUENCE [LARGE SCALE GENOMIC DNA]</scope>
    <source>
        <strain evidence="6 7">DSM 108990</strain>
    </source>
</reference>
<dbReference type="Proteomes" id="UP000317901">
    <property type="component" value="Unassembled WGS sequence"/>
</dbReference>
<dbReference type="CDD" id="cd06170">
    <property type="entry name" value="LuxR_C_like"/>
    <property type="match status" value="1"/>
</dbReference>
<dbReference type="PROSITE" id="PS50110">
    <property type="entry name" value="RESPONSE_REGULATORY"/>
    <property type="match status" value="1"/>
</dbReference>
<feature type="domain" description="Response regulatory" evidence="5">
    <location>
        <begin position="4"/>
        <end position="124"/>
    </location>
</feature>
<dbReference type="Gene3D" id="3.40.50.2300">
    <property type="match status" value="1"/>
</dbReference>
<sequence>MSPRIFVADDHPVVVMGIRMALGNSRYASSISAEAVSTDELMQRLKQQHCDILITDFSMPNGHFPDGMVLIKHIRSHFTSLKIIVMTMLSNPLMLHEILKTGVHGLFDKHQPLEGLIKAVTRVCKGNTYISDTFSSVLASPRRGDTLHKPLTGRELEVLRLFGQNRSGREIAEHLNRSEKTISRQKCMAMQKLGIRCNSDLMEYIRMNGLT</sequence>
<feature type="domain" description="HTH luxR-type" evidence="4">
    <location>
        <begin position="144"/>
        <end position="209"/>
    </location>
</feature>
<proteinExistence type="predicted"/>
<dbReference type="OrthoDB" id="4313922at2"/>
<dbReference type="PRINTS" id="PR00038">
    <property type="entry name" value="HTHLUXR"/>
</dbReference>
<dbReference type="InterPro" id="IPR058245">
    <property type="entry name" value="NreC/VraR/RcsB-like_REC"/>
</dbReference>
<dbReference type="PROSITE" id="PS50043">
    <property type="entry name" value="HTH_LUXR_2"/>
    <property type="match status" value="1"/>
</dbReference>
<evidence type="ECO:0000256" key="1">
    <source>
        <dbReference type="ARBA" id="ARBA00022553"/>
    </source>
</evidence>
<dbReference type="InterPro" id="IPR011006">
    <property type="entry name" value="CheY-like_superfamily"/>
</dbReference>
<dbReference type="Pfam" id="PF00196">
    <property type="entry name" value="GerE"/>
    <property type="match status" value="1"/>
</dbReference>
<dbReference type="SUPFAM" id="SSF46894">
    <property type="entry name" value="C-terminal effector domain of the bipartite response regulators"/>
    <property type="match status" value="1"/>
</dbReference>
<dbReference type="SMART" id="SM00421">
    <property type="entry name" value="HTH_LUXR"/>
    <property type="match status" value="1"/>
</dbReference>
<dbReference type="RefSeq" id="WP_146425822.1">
    <property type="nucleotide sequence ID" value="NZ_VFIP01000011.1"/>
</dbReference>
<dbReference type="InterPro" id="IPR016032">
    <property type="entry name" value="Sig_transdc_resp-reg_C-effctor"/>
</dbReference>
<comment type="caution">
    <text evidence="6">The sequence shown here is derived from an EMBL/GenBank/DDBJ whole genome shotgun (WGS) entry which is preliminary data.</text>
</comment>
<dbReference type="GO" id="GO:0006355">
    <property type="term" value="P:regulation of DNA-templated transcription"/>
    <property type="evidence" value="ECO:0007669"/>
    <property type="project" value="InterPro"/>
</dbReference>
<organism evidence="6 7">
    <name type="scientific">Pseudomonas saxonica</name>
    <dbReference type="NCBI Taxonomy" id="2600598"/>
    <lineage>
        <taxon>Bacteria</taxon>
        <taxon>Pseudomonadati</taxon>
        <taxon>Pseudomonadota</taxon>
        <taxon>Gammaproteobacteria</taxon>
        <taxon>Pseudomonadales</taxon>
        <taxon>Pseudomonadaceae</taxon>
        <taxon>Pseudomonas</taxon>
    </lineage>
</organism>
<evidence type="ECO:0000256" key="3">
    <source>
        <dbReference type="PROSITE-ProRule" id="PRU00169"/>
    </source>
</evidence>
<dbReference type="InterPro" id="IPR000792">
    <property type="entry name" value="Tscrpt_reg_LuxR_C"/>
</dbReference>
<evidence type="ECO:0000259" key="5">
    <source>
        <dbReference type="PROSITE" id="PS50110"/>
    </source>
</evidence>
<evidence type="ECO:0000259" key="4">
    <source>
        <dbReference type="PROSITE" id="PS50043"/>
    </source>
</evidence>
<dbReference type="SUPFAM" id="SSF52172">
    <property type="entry name" value="CheY-like"/>
    <property type="match status" value="1"/>
</dbReference>
<dbReference type="Pfam" id="PF00072">
    <property type="entry name" value="Response_reg"/>
    <property type="match status" value="1"/>
</dbReference>
<evidence type="ECO:0000313" key="6">
    <source>
        <dbReference type="EMBL" id="TWR96537.1"/>
    </source>
</evidence>